<dbReference type="OrthoDB" id="253253at2157"/>
<dbReference type="Proteomes" id="UP000189370">
    <property type="component" value="Unassembled WGS sequence"/>
</dbReference>
<sequence>MDINLLREGLANEQPDKIEITVSDQAGAEAEYVIDVSGDEPQIVEASAAVGAGLVVTPEPVSSGTGAVVITTALGGAALYGIAQETVLNDGSKVTEETFSSSVSIGAETEKAWETPDGLEITLPSGAVYEHEIHDGHERKHGWEQIKELPGISQPGDVREIVRAPNAIEEDGRYDLIIGDNPGGDGQIILRVAEGLLVSAAQVASDPHRGEEIEITEEAIRHIIEDHDDWDHEIIGQNENEVRETLRKVIEGTAGEGADEVWKEPNQDRWMYVKTLTINGQEVTIVLFVMDGEVASAFAPTHDTIDGYEGHTDDIIEYYIKRQEMIKKYANEGSEIIEDVDINEQAESIPKPDPP</sequence>
<dbReference type="AlphaFoldDB" id="A0A1S8B0H5"/>
<evidence type="ECO:0000313" key="2">
    <source>
        <dbReference type="Proteomes" id="UP000189370"/>
    </source>
</evidence>
<dbReference type="EMBL" id="LWLN01000001">
    <property type="protein sequence ID" value="OLZ42515.1"/>
    <property type="molecule type" value="Genomic_DNA"/>
</dbReference>
<protein>
    <submittedName>
        <fullName evidence="1">Uncharacterized protein</fullName>
    </submittedName>
</protein>
<reference evidence="2" key="1">
    <citation type="submission" date="2016-04" db="EMBL/GenBank/DDBJ databases">
        <authorList>
            <person name="Chen S.-C."/>
            <person name="Lai M.-C."/>
        </authorList>
    </citation>
    <scope>NUCLEOTIDE SEQUENCE [LARGE SCALE GENOMIC DNA]</scope>
    <source>
        <strain evidence="2">AB14</strain>
    </source>
</reference>
<dbReference type="RefSeq" id="WP_076147997.1">
    <property type="nucleotide sequence ID" value="NZ_LWLN01000001.1"/>
</dbReference>
<proteinExistence type="predicted"/>
<name>A0A1S8B0H5_9EURY</name>
<comment type="caution">
    <text evidence="1">The sequence shown here is derived from an EMBL/GenBank/DDBJ whole genome shotgun (WGS) entry which is preliminary data.</text>
</comment>
<organism evidence="1 2">
    <name type="scientific">Natrinema saccharevitans</name>
    <dbReference type="NCBI Taxonomy" id="301967"/>
    <lineage>
        <taxon>Archaea</taxon>
        <taxon>Methanobacteriati</taxon>
        <taxon>Methanobacteriota</taxon>
        <taxon>Stenosarchaea group</taxon>
        <taxon>Halobacteria</taxon>
        <taxon>Halobacteriales</taxon>
        <taxon>Natrialbaceae</taxon>
        <taxon>Natrinema</taxon>
    </lineage>
</organism>
<keyword evidence="2" id="KW-1185">Reference proteome</keyword>
<accession>A0A1S8B0H5</accession>
<evidence type="ECO:0000313" key="1">
    <source>
        <dbReference type="EMBL" id="OLZ42515.1"/>
    </source>
</evidence>
<gene>
    <name evidence="1" type="ORF">A6E15_16785</name>
</gene>